<evidence type="ECO:0000256" key="5">
    <source>
        <dbReference type="SAM" id="MobiDB-lite"/>
    </source>
</evidence>
<feature type="repeat" description="TPR" evidence="4">
    <location>
        <begin position="346"/>
        <end position="379"/>
    </location>
</feature>
<evidence type="ECO:0000256" key="1">
    <source>
        <dbReference type="ARBA" id="ARBA00022737"/>
    </source>
</evidence>
<evidence type="ECO:0000313" key="7">
    <source>
        <dbReference type="RefSeq" id="XP_015509931.1"/>
    </source>
</evidence>
<dbReference type="OrthoDB" id="309339at2759"/>
<dbReference type="Gene3D" id="1.25.40.10">
    <property type="entry name" value="Tetratricopeptide repeat domain"/>
    <property type="match status" value="3"/>
</dbReference>
<feature type="repeat" description="TPR" evidence="4">
    <location>
        <begin position="205"/>
        <end position="238"/>
    </location>
</feature>
<dbReference type="InParanoid" id="A0A6J0B6Z8"/>
<dbReference type="Proteomes" id="UP000829291">
    <property type="component" value="Chromosome 1"/>
</dbReference>
<dbReference type="PROSITE" id="PS50005">
    <property type="entry name" value="TPR"/>
    <property type="match status" value="3"/>
</dbReference>
<feature type="region of interest" description="Disordered" evidence="5">
    <location>
        <begin position="432"/>
        <end position="456"/>
    </location>
</feature>
<keyword evidence="6" id="KW-1185">Reference proteome</keyword>
<reference evidence="7" key="1">
    <citation type="submission" date="2025-08" db="UniProtKB">
        <authorList>
            <consortium name="RefSeq"/>
        </authorList>
    </citation>
    <scope>IDENTIFICATION</scope>
    <source>
        <tissue evidence="7">Thorax and Abdomen</tissue>
    </source>
</reference>
<dbReference type="SUPFAM" id="SSF48452">
    <property type="entry name" value="TPR-like"/>
    <property type="match status" value="2"/>
</dbReference>
<dbReference type="GO" id="GO:0060271">
    <property type="term" value="P:cilium assembly"/>
    <property type="evidence" value="ECO:0007669"/>
    <property type="project" value="TreeGrafter"/>
</dbReference>
<dbReference type="SMART" id="SM00028">
    <property type="entry name" value="TPR"/>
    <property type="match status" value="6"/>
</dbReference>
<dbReference type="InterPro" id="IPR011990">
    <property type="entry name" value="TPR-like_helical_dom_sf"/>
</dbReference>
<dbReference type="GeneID" id="107217077"/>
<name>A0A6J0B6Z8_NEOLC</name>
<evidence type="ECO:0000313" key="6">
    <source>
        <dbReference type="Proteomes" id="UP000829291"/>
    </source>
</evidence>
<dbReference type="Pfam" id="PF13432">
    <property type="entry name" value="TPR_16"/>
    <property type="match status" value="1"/>
</dbReference>
<dbReference type="GO" id="GO:0036064">
    <property type="term" value="C:ciliary basal body"/>
    <property type="evidence" value="ECO:0007669"/>
    <property type="project" value="TreeGrafter"/>
</dbReference>
<keyword evidence="1" id="KW-0677">Repeat</keyword>
<evidence type="ECO:0000256" key="2">
    <source>
        <dbReference type="ARBA" id="ARBA00022803"/>
    </source>
</evidence>
<dbReference type="FunCoup" id="A0A6J0B6Z8">
    <property type="interactions" value="174"/>
</dbReference>
<sequence length="456" mass="50546">MANNVLSNGRIHHSTMPQSLSIDRGKKVPDIPAIETRNWLLHKHYTRHEYKICKILLEEELARSNGHNEYASYLKGLILRKEGKVQDSMDCFQVCYTVNTRNIENVKQIAKSLFLLGSHRRALEAYLEADRMCGSPDWEILYNLGECYTKLNQPSDGTRCLKRAIGLTADERPYLSLAKIYVAEGLVAEAVQVYTSALSVCPENIDVAVELGLLYLKLGDTQRAFQQFGLALVQQPICPEALLPMASVMQGHQEYDVAMSKYRIAAQEHPESVALWNNIGMCFYGKRKFVAAITCLKRAHYLNPLASSSAFNLGIVFLSTGQPASAAIYLCNAAASSTSVSLKQAGQTYMLLGVALKQLEDYEGAEKAMTKAYSLTPRDPLVLVNFAIIMEAGGKRQRAFDLLVELSDVLATVNDIPSRHSSEITETVRKLSAKLEQTEEEAPSAAEARALSDDEV</sequence>
<proteinExistence type="inferred from homology"/>
<gene>
    <name evidence="7" type="primary">LOC107217077</name>
</gene>
<dbReference type="PANTHER" id="PTHR44186:SF1">
    <property type="entry name" value="BARDET-BIEDL SYNDROME 4 PROTEIN"/>
    <property type="match status" value="1"/>
</dbReference>
<comment type="similarity">
    <text evidence="3">Belongs to the BBS4 family.</text>
</comment>
<dbReference type="CTD" id="585"/>
<dbReference type="PANTHER" id="PTHR44186">
    <property type="match status" value="1"/>
</dbReference>
<protein>
    <submittedName>
        <fullName evidence="7">Bardet-Biedl syndrome 4 protein homolog isoform X1</fullName>
    </submittedName>
</protein>
<evidence type="ECO:0000256" key="3">
    <source>
        <dbReference type="ARBA" id="ARBA00023778"/>
    </source>
</evidence>
<keyword evidence="2 4" id="KW-0802">TPR repeat</keyword>
<organism evidence="7">
    <name type="scientific">Neodiprion lecontei</name>
    <name type="common">Redheaded pine sawfly</name>
    <dbReference type="NCBI Taxonomy" id="441921"/>
    <lineage>
        <taxon>Eukaryota</taxon>
        <taxon>Metazoa</taxon>
        <taxon>Ecdysozoa</taxon>
        <taxon>Arthropoda</taxon>
        <taxon>Hexapoda</taxon>
        <taxon>Insecta</taxon>
        <taxon>Pterygota</taxon>
        <taxon>Neoptera</taxon>
        <taxon>Endopterygota</taxon>
        <taxon>Hymenoptera</taxon>
        <taxon>Tenthredinoidea</taxon>
        <taxon>Diprionidae</taxon>
        <taxon>Diprioninae</taxon>
        <taxon>Neodiprion</taxon>
    </lineage>
</organism>
<dbReference type="AlphaFoldDB" id="A0A6J0B6Z8"/>
<dbReference type="KEGG" id="nlo:107217077"/>
<dbReference type="GO" id="GO:0061512">
    <property type="term" value="P:protein localization to cilium"/>
    <property type="evidence" value="ECO:0007669"/>
    <property type="project" value="TreeGrafter"/>
</dbReference>
<dbReference type="InterPro" id="IPR019734">
    <property type="entry name" value="TPR_rpt"/>
</dbReference>
<dbReference type="RefSeq" id="XP_015509931.1">
    <property type="nucleotide sequence ID" value="XM_015654445.2"/>
</dbReference>
<dbReference type="Pfam" id="PF13181">
    <property type="entry name" value="TPR_8"/>
    <property type="match status" value="1"/>
</dbReference>
<feature type="repeat" description="TPR" evidence="4">
    <location>
        <begin position="171"/>
        <end position="204"/>
    </location>
</feature>
<evidence type="ECO:0000256" key="4">
    <source>
        <dbReference type="PROSITE-ProRule" id="PRU00339"/>
    </source>
</evidence>
<accession>A0A6J0B6Z8</accession>